<dbReference type="Gene3D" id="3.10.120.10">
    <property type="entry name" value="Cytochrome b5-like heme/steroid binding domain"/>
    <property type="match status" value="1"/>
</dbReference>
<dbReference type="SUPFAM" id="SSF56524">
    <property type="entry name" value="Oxidoreductase molybdopterin-binding domain"/>
    <property type="match status" value="1"/>
</dbReference>
<evidence type="ECO:0000256" key="8">
    <source>
        <dbReference type="ARBA" id="ARBA00022617"/>
    </source>
</evidence>
<organism evidence="15 16">
    <name type="scientific">Rotaria socialis</name>
    <dbReference type="NCBI Taxonomy" id="392032"/>
    <lineage>
        <taxon>Eukaryota</taxon>
        <taxon>Metazoa</taxon>
        <taxon>Spiralia</taxon>
        <taxon>Gnathifera</taxon>
        <taxon>Rotifera</taxon>
        <taxon>Eurotatoria</taxon>
        <taxon>Bdelloidea</taxon>
        <taxon>Philodinida</taxon>
        <taxon>Philodinidae</taxon>
        <taxon>Rotaria</taxon>
    </lineage>
</organism>
<protein>
    <recommendedName>
        <fullName evidence="6">sulfite oxidase</fullName>
        <ecNumber evidence="6">1.8.3.1</ecNumber>
    </recommendedName>
</protein>
<dbReference type="InterPro" id="IPR036400">
    <property type="entry name" value="Cyt_B5-like_heme/steroid_sf"/>
</dbReference>
<evidence type="ECO:0000259" key="14">
    <source>
        <dbReference type="PROSITE" id="PS50255"/>
    </source>
</evidence>
<dbReference type="AlphaFoldDB" id="A0A821ME47"/>
<evidence type="ECO:0000256" key="1">
    <source>
        <dbReference type="ARBA" id="ARBA00001924"/>
    </source>
</evidence>
<evidence type="ECO:0000256" key="7">
    <source>
        <dbReference type="ARBA" id="ARBA00022505"/>
    </source>
</evidence>
<keyword evidence="9" id="KW-0479">Metal-binding</keyword>
<name>A0A821ME47_9BILA</name>
<dbReference type="GO" id="GO:0005758">
    <property type="term" value="C:mitochondrial intermembrane space"/>
    <property type="evidence" value="ECO:0007669"/>
    <property type="project" value="UniProtKB-SubCell"/>
</dbReference>
<dbReference type="PANTHER" id="PTHR19372:SF7">
    <property type="entry name" value="SULFITE OXIDASE, MITOCHONDRIAL"/>
    <property type="match status" value="1"/>
</dbReference>
<evidence type="ECO:0000256" key="4">
    <source>
        <dbReference type="ARBA" id="ARBA00004678"/>
    </source>
</evidence>
<dbReference type="PRINTS" id="PR00407">
    <property type="entry name" value="EUMOPTERIN"/>
</dbReference>
<feature type="transmembrane region" description="Helical" evidence="13">
    <location>
        <begin position="15"/>
        <end position="32"/>
    </location>
</feature>
<dbReference type="UniPathway" id="UPA00096"/>
<dbReference type="InterPro" id="IPR005066">
    <property type="entry name" value="MoCF_OxRdtse_dimer"/>
</dbReference>
<dbReference type="GO" id="GO:0006790">
    <property type="term" value="P:sulfur compound metabolic process"/>
    <property type="evidence" value="ECO:0007669"/>
    <property type="project" value="UniProtKB-UniPathway"/>
</dbReference>
<dbReference type="GO" id="GO:0043546">
    <property type="term" value="F:molybdopterin cofactor binding"/>
    <property type="evidence" value="ECO:0007669"/>
    <property type="project" value="TreeGrafter"/>
</dbReference>
<proteinExistence type="predicted"/>
<dbReference type="EC" id="1.8.3.1" evidence="6"/>
<dbReference type="GO" id="GO:0030151">
    <property type="term" value="F:molybdenum ion binding"/>
    <property type="evidence" value="ECO:0007669"/>
    <property type="project" value="InterPro"/>
</dbReference>
<evidence type="ECO:0000256" key="10">
    <source>
        <dbReference type="ARBA" id="ARBA00023002"/>
    </source>
</evidence>
<feature type="transmembrane region" description="Helical" evidence="13">
    <location>
        <begin position="104"/>
        <end position="123"/>
    </location>
</feature>
<comment type="cofactor">
    <cofactor evidence="1">
        <name>Mo-molybdopterin</name>
        <dbReference type="ChEBI" id="CHEBI:71302"/>
    </cofactor>
</comment>
<evidence type="ECO:0000256" key="5">
    <source>
        <dbReference type="ARBA" id="ARBA00004971"/>
    </source>
</evidence>
<dbReference type="FunFam" id="3.10.120.10:FF:000007">
    <property type="entry name" value="Sulfite oxidase, mitochondrial"/>
    <property type="match status" value="1"/>
</dbReference>
<dbReference type="SMART" id="SM01117">
    <property type="entry name" value="Cyt-b5"/>
    <property type="match status" value="1"/>
</dbReference>
<dbReference type="InterPro" id="IPR018506">
    <property type="entry name" value="Cyt_B5_heme-BS"/>
</dbReference>
<keyword evidence="11" id="KW-0408">Iron</keyword>
<dbReference type="GO" id="GO:0008482">
    <property type="term" value="F:sulfite oxidase activity"/>
    <property type="evidence" value="ECO:0007669"/>
    <property type="project" value="UniProtKB-EC"/>
</dbReference>
<dbReference type="PROSITE" id="PS50255">
    <property type="entry name" value="CYTOCHROME_B5_2"/>
    <property type="match status" value="1"/>
</dbReference>
<dbReference type="GO" id="GO:0020037">
    <property type="term" value="F:heme binding"/>
    <property type="evidence" value="ECO:0007669"/>
    <property type="project" value="InterPro"/>
</dbReference>
<dbReference type="PANTHER" id="PTHR19372">
    <property type="entry name" value="SULFITE REDUCTASE"/>
    <property type="match status" value="1"/>
</dbReference>
<dbReference type="EMBL" id="CAJOBS010001819">
    <property type="protein sequence ID" value="CAF4765155.1"/>
    <property type="molecule type" value="Genomic_DNA"/>
</dbReference>
<sequence length="590" mass="66728">MRSRFTFLFRRKLKLQIITTSLTGGLVAGYIFSKYKPIVRAEADISVKIGERISTLPTYSMTEVAKHTTAEKVSLKYVVIPIYSSSSSAYFEDIGIPNRISISIFAKALIFSIGVFLGYWLAYKDGVYDITSYVENHPGGKMVLRSAGKALEACWKIFTMHDMDHVYEILEEYRIGNLPPGEREVNQREQEKITDLFQYDPERLNIKENFFVRSKRPFNAETKPSVLVSSFITPVEQFFVRNHMHVPFVNINEYKLEIGNGKSTHSLSFDDLTEKYQSHTITSTLACSGNRRGAMNNDEQGAIRGAPWYVGAIGNARWTGVRLRDVLQSLGLDKEGKYVQFYGLDCETPKRCYGGSIPIEKALSDDVLIAYEMNNESLTRDHGYPLRIIVPGSIGARSVKWVNRIVVSDKESDSPWQIFDYKLLPTSVKQPQKSDYDAAPAIQDLNVNSAICYPSSNEDGNKVKILSVQPNHNDIKNKKLTIKGYALSGGGKQIQNVQVSLDHGKTWLQAELEQLAEPHMRAWAWTLWTYHIPFDDLPSKPFDIICRATDTNANSQPESPVGIWNVLGHMNNAWHKITLQIDEKCLKKGS</sequence>
<dbReference type="Pfam" id="PF03404">
    <property type="entry name" value="Mo-co_dimer"/>
    <property type="match status" value="1"/>
</dbReference>
<evidence type="ECO:0000256" key="6">
    <source>
        <dbReference type="ARBA" id="ARBA00012505"/>
    </source>
</evidence>
<comment type="cofactor">
    <cofactor evidence="2">
        <name>heme b</name>
        <dbReference type="ChEBI" id="CHEBI:60344"/>
    </cofactor>
</comment>
<comment type="caution">
    <text evidence="15">The sequence shown here is derived from an EMBL/GenBank/DDBJ whole genome shotgun (WGS) entry which is preliminary data.</text>
</comment>
<dbReference type="SUPFAM" id="SSF55856">
    <property type="entry name" value="Cytochrome b5-like heme/steroid binding domain"/>
    <property type="match status" value="1"/>
</dbReference>
<dbReference type="InterPro" id="IPR001199">
    <property type="entry name" value="Cyt_B5-like_heme/steroid-bd"/>
</dbReference>
<evidence type="ECO:0000256" key="3">
    <source>
        <dbReference type="ARBA" id="ARBA00004569"/>
    </source>
</evidence>
<accession>A0A821ME47</accession>
<comment type="pathway">
    <text evidence="4">Sulfur metabolism.</text>
</comment>
<feature type="domain" description="Cytochrome b5 heme-binding" evidence="14">
    <location>
        <begin position="56"/>
        <end position="179"/>
    </location>
</feature>
<dbReference type="PROSITE" id="PS00191">
    <property type="entry name" value="CYTOCHROME_B5_1"/>
    <property type="match status" value="1"/>
</dbReference>
<comment type="pathway">
    <text evidence="5">Energy metabolism; sulfur metabolism.</text>
</comment>
<keyword evidence="7" id="KW-0500">Molybdenum</keyword>
<dbReference type="SUPFAM" id="SSF81296">
    <property type="entry name" value="E set domains"/>
    <property type="match status" value="1"/>
</dbReference>
<evidence type="ECO:0000256" key="13">
    <source>
        <dbReference type="SAM" id="Phobius"/>
    </source>
</evidence>
<dbReference type="Gene3D" id="2.60.40.650">
    <property type="match status" value="1"/>
</dbReference>
<dbReference type="Pfam" id="PF00173">
    <property type="entry name" value="Cyt-b5"/>
    <property type="match status" value="1"/>
</dbReference>
<keyword evidence="10" id="KW-0560">Oxidoreductase</keyword>
<dbReference type="InterPro" id="IPR014756">
    <property type="entry name" value="Ig_E-set"/>
</dbReference>
<dbReference type="FunFam" id="3.90.420.10:FF:000002">
    <property type="entry name" value="sulfite oxidase, mitochondrial"/>
    <property type="match status" value="1"/>
</dbReference>
<evidence type="ECO:0000256" key="2">
    <source>
        <dbReference type="ARBA" id="ARBA00001970"/>
    </source>
</evidence>
<dbReference type="Proteomes" id="UP000663838">
    <property type="component" value="Unassembled WGS sequence"/>
</dbReference>
<keyword evidence="13" id="KW-0472">Membrane</keyword>
<comment type="subcellular location">
    <subcellularLocation>
        <location evidence="3">Mitochondrion intermembrane space</location>
    </subcellularLocation>
</comment>
<dbReference type="InterPro" id="IPR036374">
    <property type="entry name" value="OxRdtase_Mopterin-bd_sf"/>
</dbReference>
<dbReference type="InterPro" id="IPR000572">
    <property type="entry name" value="OxRdtase_Mopterin-bd_dom"/>
</dbReference>
<evidence type="ECO:0000256" key="9">
    <source>
        <dbReference type="ARBA" id="ARBA00022723"/>
    </source>
</evidence>
<evidence type="ECO:0000256" key="11">
    <source>
        <dbReference type="ARBA" id="ARBA00023004"/>
    </source>
</evidence>
<gene>
    <name evidence="15" type="ORF">TOA249_LOCUS21256</name>
</gene>
<keyword evidence="13" id="KW-1133">Transmembrane helix</keyword>
<keyword evidence="13" id="KW-0812">Transmembrane</keyword>
<keyword evidence="12" id="KW-0496">Mitochondrion</keyword>
<reference evidence="15" key="1">
    <citation type="submission" date="2021-02" db="EMBL/GenBank/DDBJ databases">
        <authorList>
            <person name="Nowell W R."/>
        </authorList>
    </citation>
    <scope>NUCLEOTIDE SEQUENCE</scope>
</reference>
<dbReference type="Pfam" id="PF00174">
    <property type="entry name" value="Oxidored_molyb"/>
    <property type="match status" value="1"/>
</dbReference>
<dbReference type="InterPro" id="IPR008335">
    <property type="entry name" value="Mopterin_OxRdtase_euk"/>
</dbReference>
<evidence type="ECO:0000313" key="16">
    <source>
        <dbReference type="Proteomes" id="UP000663838"/>
    </source>
</evidence>
<keyword evidence="8" id="KW-0349">Heme</keyword>
<evidence type="ECO:0000256" key="12">
    <source>
        <dbReference type="ARBA" id="ARBA00023128"/>
    </source>
</evidence>
<dbReference type="Gene3D" id="3.90.420.10">
    <property type="entry name" value="Oxidoreductase, molybdopterin-binding domain"/>
    <property type="match status" value="1"/>
</dbReference>
<evidence type="ECO:0000313" key="15">
    <source>
        <dbReference type="EMBL" id="CAF4765155.1"/>
    </source>
</evidence>